<feature type="compositionally biased region" description="Acidic residues" evidence="1">
    <location>
        <begin position="237"/>
        <end position="257"/>
    </location>
</feature>
<evidence type="ECO:0000313" key="2">
    <source>
        <dbReference type="EMBL" id="RMZ70010.1"/>
    </source>
</evidence>
<evidence type="ECO:0000313" key="3">
    <source>
        <dbReference type="Proteomes" id="UP000265663"/>
    </source>
</evidence>
<name>A0A3M7M6I9_9PLEO</name>
<dbReference type="AlphaFoldDB" id="A0A3M7M6I9"/>
<protein>
    <submittedName>
        <fullName evidence="2">Uncharacterized protein</fullName>
    </submittedName>
</protein>
<proteinExistence type="predicted"/>
<gene>
    <name evidence="2" type="ORF">GMOD_00000042</name>
</gene>
<dbReference type="EMBL" id="KE747824">
    <property type="protein sequence ID" value="RMZ70010.1"/>
    <property type="molecule type" value="Genomic_DNA"/>
</dbReference>
<feature type="region of interest" description="Disordered" evidence="1">
    <location>
        <begin position="123"/>
        <end position="302"/>
    </location>
</feature>
<dbReference type="Proteomes" id="UP000265663">
    <property type="component" value="Unassembled WGS sequence"/>
</dbReference>
<evidence type="ECO:0000256" key="1">
    <source>
        <dbReference type="SAM" id="MobiDB-lite"/>
    </source>
</evidence>
<feature type="compositionally biased region" description="Low complexity" evidence="1">
    <location>
        <begin position="129"/>
        <end position="144"/>
    </location>
</feature>
<dbReference type="OrthoDB" id="3675232at2759"/>
<keyword evidence="3" id="KW-1185">Reference proteome</keyword>
<reference evidence="2 3" key="1">
    <citation type="journal article" date="2014" name="PLoS ONE">
        <title>De novo Genome Assembly of the Fungal Plant Pathogen Pyrenophora semeniperda.</title>
        <authorList>
            <person name="Soliai M.M."/>
            <person name="Meyer S.E."/>
            <person name="Udall J.A."/>
            <person name="Elzinga D.E."/>
            <person name="Hermansen R.A."/>
            <person name="Bodily P.M."/>
            <person name="Hart A.A."/>
            <person name="Coleman C.E."/>
        </authorList>
    </citation>
    <scope>NUCLEOTIDE SEQUENCE [LARGE SCALE GENOMIC DNA]</scope>
    <source>
        <strain evidence="2 3">CCB06</strain>
        <tissue evidence="2">Mycelium</tissue>
    </source>
</reference>
<sequence length="410" mass="45573">MQTRSTYPREVQRPEDFLDVVGFRTPCITHPKAIKSQNPELVRQNQYAEPVEFRDLARHVRVHPHGNDALDLARCIQYAVENVNESWLFPIDFSALVAHLGGPVQVTTAHWDREAFARRDHIRFLPKQTTSTASSTTPSTSPSTMKTRKRKAASKDTPVASKDTSPASKDTSPANLAVKRTVDGHEKVQLDGTRRSSRLVNKHINFTESPSPDIVDKDHLDSPYTTSSKKRKVCPVEDSDFVQEESGNDDDSPEEDKEASSPDSPTPTTKGRAAARKARANIKAASLTPSRKPSRDEPIPPYLTRAYSPTITLAARAFPSRQPIPLPAPCLNPERLKIDHNSIYLYSEPPHLNITDMYASAYDSSRFGGPRRSPPYRELHLLSDPNVNDASGLGMFGWSVSGRGSIFWGI</sequence>
<accession>A0A3M7M6I9</accession>
<feature type="compositionally biased region" description="Basic and acidic residues" evidence="1">
    <location>
        <begin position="180"/>
        <end position="194"/>
    </location>
</feature>
<feature type="compositionally biased region" description="Polar residues" evidence="1">
    <location>
        <begin position="162"/>
        <end position="174"/>
    </location>
</feature>
<organism evidence="2 3">
    <name type="scientific">Pyrenophora seminiperda CCB06</name>
    <dbReference type="NCBI Taxonomy" id="1302712"/>
    <lineage>
        <taxon>Eukaryota</taxon>
        <taxon>Fungi</taxon>
        <taxon>Dikarya</taxon>
        <taxon>Ascomycota</taxon>
        <taxon>Pezizomycotina</taxon>
        <taxon>Dothideomycetes</taxon>
        <taxon>Pleosporomycetidae</taxon>
        <taxon>Pleosporales</taxon>
        <taxon>Pleosporineae</taxon>
        <taxon>Pleosporaceae</taxon>
        <taxon>Pyrenophora</taxon>
    </lineage>
</organism>